<feature type="compositionally biased region" description="Polar residues" evidence="1">
    <location>
        <begin position="203"/>
        <end position="216"/>
    </location>
</feature>
<protein>
    <submittedName>
        <fullName evidence="2">Uncharacterized protein</fullName>
    </submittedName>
</protein>
<reference evidence="2 3" key="1">
    <citation type="journal article" date="2024" name="Front Chem Biol">
        <title>Unveiling the potential of Daldinia eschscholtzii MFLUCC 19-0629 through bioactivity and bioinformatics studies for enhanced sustainable agriculture production.</title>
        <authorList>
            <person name="Brooks S."/>
            <person name="Weaver J.A."/>
            <person name="Klomchit A."/>
            <person name="Alharthi S.A."/>
            <person name="Onlamun T."/>
            <person name="Nurani R."/>
            <person name="Vong T.K."/>
            <person name="Alberti F."/>
            <person name="Greco C."/>
        </authorList>
    </citation>
    <scope>NUCLEOTIDE SEQUENCE [LARGE SCALE GENOMIC DNA]</scope>
    <source>
        <strain evidence="2">MFLUCC 19-0629</strain>
    </source>
</reference>
<evidence type="ECO:0000256" key="1">
    <source>
        <dbReference type="SAM" id="MobiDB-lite"/>
    </source>
</evidence>
<accession>A0AAX6MYC9</accession>
<evidence type="ECO:0000313" key="2">
    <source>
        <dbReference type="EMBL" id="KAK6957433.1"/>
    </source>
</evidence>
<feature type="region of interest" description="Disordered" evidence="1">
    <location>
        <begin position="1"/>
        <end position="35"/>
    </location>
</feature>
<evidence type="ECO:0000313" key="3">
    <source>
        <dbReference type="Proteomes" id="UP001369815"/>
    </source>
</evidence>
<dbReference type="EMBL" id="JBANMG010000001">
    <property type="protein sequence ID" value="KAK6957433.1"/>
    <property type="molecule type" value="Genomic_DNA"/>
</dbReference>
<gene>
    <name evidence="2" type="ORF">Daesc_000218</name>
</gene>
<sequence>MSLQTISQNPTSNTYSKTSLPGLPRDIMSSGTTESIVPAGRADLRDRFNRQVAPSSGSGTVVGGYQTPYATNSPPGPPPPYSPPPAYTYLPGHPRGAPPPWHYYPNMGSNPQPYPGPYPGYISHHRNHPSWPHPAAPTMPSNTPPPNPFRPAGMPSYPQNPGHADTNPFIYLAHHSSRSAFSNYMAGQRAGHPHTAGHPHATSYQQVPGQHQGTNHQHTDPMSREEADLNERPEHTYFWTERDLFHWMSRIYRPLAGVVGRIVQEELHLHEQPKVKFEMYPVRVDEYTGAPSMVPQSMSRGPMFQITLPAPGGTAADLEKARDALKDEFGVQPNAWHRLAGFVFRISRRDRAGARASAKRSWVPPQCVYRFSRTQRCYVAQHVVPALDYIRELDNTFDHGDDSDDDQEALVSEMWSDVRSRSWFAQNQDQDQDRGSGYM</sequence>
<dbReference type="AlphaFoldDB" id="A0AAX6MYC9"/>
<comment type="caution">
    <text evidence="2">The sequence shown here is derived from an EMBL/GenBank/DDBJ whole genome shotgun (WGS) entry which is preliminary data.</text>
</comment>
<feature type="region of interest" description="Disordered" evidence="1">
    <location>
        <begin position="48"/>
        <end position="81"/>
    </location>
</feature>
<keyword evidence="3" id="KW-1185">Reference proteome</keyword>
<feature type="compositionally biased region" description="Polar residues" evidence="1">
    <location>
        <begin position="1"/>
        <end position="19"/>
    </location>
</feature>
<organism evidence="2 3">
    <name type="scientific">Daldinia eschscholtzii</name>
    <dbReference type="NCBI Taxonomy" id="292717"/>
    <lineage>
        <taxon>Eukaryota</taxon>
        <taxon>Fungi</taxon>
        <taxon>Dikarya</taxon>
        <taxon>Ascomycota</taxon>
        <taxon>Pezizomycotina</taxon>
        <taxon>Sordariomycetes</taxon>
        <taxon>Xylariomycetidae</taxon>
        <taxon>Xylariales</taxon>
        <taxon>Hypoxylaceae</taxon>
        <taxon>Daldinia</taxon>
    </lineage>
</organism>
<dbReference type="Proteomes" id="UP001369815">
    <property type="component" value="Unassembled WGS sequence"/>
</dbReference>
<proteinExistence type="predicted"/>
<name>A0AAX6MYC9_9PEZI</name>
<feature type="region of interest" description="Disordered" evidence="1">
    <location>
        <begin position="188"/>
        <end position="229"/>
    </location>
</feature>
<feature type="compositionally biased region" description="Basic and acidic residues" evidence="1">
    <location>
        <begin position="217"/>
        <end position="229"/>
    </location>
</feature>